<proteinExistence type="predicted"/>
<gene>
    <name evidence="1" type="ORF">GCM10025782_07880</name>
</gene>
<sequence length="125" mass="13174">MNPEWCSACRGDDESAFAGVRGSALHGGQVKQDQLDHLCRQLGIPFVPVGRGSSLPSHVFDEAARRLGVGRGSMPEIGERLATKAGLVWTSDCDSRGSISGGGSTVTREGLDVINRAVAKLLARQ</sequence>
<dbReference type="Proteomes" id="UP001500556">
    <property type="component" value="Unassembled WGS sequence"/>
</dbReference>
<organism evidence="1 2">
    <name type="scientific">Pedococcus ginsenosidimutans</name>
    <dbReference type="NCBI Taxonomy" id="490570"/>
    <lineage>
        <taxon>Bacteria</taxon>
        <taxon>Bacillati</taxon>
        <taxon>Actinomycetota</taxon>
        <taxon>Actinomycetes</taxon>
        <taxon>Micrococcales</taxon>
        <taxon>Intrasporangiaceae</taxon>
        <taxon>Pedococcus</taxon>
    </lineage>
</organism>
<reference evidence="2" key="1">
    <citation type="journal article" date="2019" name="Int. J. Syst. Evol. Microbiol.">
        <title>The Global Catalogue of Microorganisms (GCM) 10K type strain sequencing project: providing services to taxonomists for standard genome sequencing and annotation.</title>
        <authorList>
            <consortium name="The Broad Institute Genomics Platform"/>
            <consortium name="The Broad Institute Genome Sequencing Center for Infectious Disease"/>
            <person name="Wu L."/>
            <person name="Ma J."/>
        </authorList>
    </citation>
    <scope>NUCLEOTIDE SEQUENCE [LARGE SCALE GENOMIC DNA]</scope>
    <source>
        <strain evidence="2">JCM 18961</strain>
    </source>
</reference>
<name>A0ABP8XS35_9MICO</name>
<accession>A0ABP8XS35</accession>
<keyword evidence="2" id="KW-1185">Reference proteome</keyword>
<evidence type="ECO:0000313" key="1">
    <source>
        <dbReference type="EMBL" id="GAA4714023.1"/>
    </source>
</evidence>
<comment type="caution">
    <text evidence="1">The sequence shown here is derived from an EMBL/GenBank/DDBJ whole genome shotgun (WGS) entry which is preliminary data.</text>
</comment>
<evidence type="ECO:0000313" key="2">
    <source>
        <dbReference type="Proteomes" id="UP001500556"/>
    </source>
</evidence>
<protein>
    <submittedName>
        <fullName evidence="1">Uncharacterized protein</fullName>
    </submittedName>
</protein>
<dbReference type="EMBL" id="BAABLO010000001">
    <property type="protein sequence ID" value="GAA4714023.1"/>
    <property type="molecule type" value="Genomic_DNA"/>
</dbReference>